<evidence type="ECO:0000313" key="2">
    <source>
        <dbReference type="Proteomes" id="UP000606172"/>
    </source>
</evidence>
<comment type="caution">
    <text evidence="1">The sequence shown here is derived from an EMBL/GenBank/DDBJ whole genome shotgun (WGS) entry which is preliminary data.</text>
</comment>
<sequence length="57" mass="5931">MYGMADASRKARFKLASGKLNDQAGPKPDTTGKVKKTLAANSAHVARLLTGASYPPA</sequence>
<proteinExistence type="predicted"/>
<keyword evidence="2" id="KW-1185">Reference proteome</keyword>
<reference evidence="1" key="1">
    <citation type="submission" date="2021-01" db="EMBL/GenBank/DDBJ databases">
        <title>Whole genome shotgun sequence of Sinosporangium siamense NBRC 109515.</title>
        <authorList>
            <person name="Komaki H."/>
            <person name="Tamura T."/>
        </authorList>
    </citation>
    <scope>NUCLEOTIDE SEQUENCE</scope>
    <source>
        <strain evidence="1">NBRC 109515</strain>
    </source>
</reference>
<dbReference type="EMBL" id="BOOW01000030">
    <property type="protein sequence ID" value="GII94543.1"/>
    <property type="molecule type" value="Genomic_DNA"/>
</dbReference>
<gene>
    <name evidence="1" type="ORF">Ssi02_47740</name>
</gene>
<evidence type="ECO:0000313" key="1">
    <source>
        <dbReference type="EMBL" id="GII94543.1"/>
    </source>
</evidence>
<dbReference type="Proteomes" id="UP000606172">
    <property type="component" value="Unassembled WGS sequence"/>
</dbReference>
<protein>
    <submittedName>
        <fullName evidence="1">Uncharacterized protein</fullName>
    </submittedName>
</protein>
<dbReference type="AlphaFoldDB" id="A0A919RIQ1"/>
<accession>A0A919RIQ1</accession>
<organism evidence="1 2">
    <name type="scientific">Sinosporangium siamense</name>
    <dbReference type="NCBI Taxonomy" id="1367973"/>
    <lineage>
        <taxon>Bacteria</taxon>
        <taxon>Bacillati</taxon>
        <taxon>Actinomycetota</taxon>
        <taxon>Actinomycetes</taxon>
        <taxon>Streptosporangiales</taxon>
        <taxon>Streptosporangiaceae</taxon>
        <taxon>Sinosporangium</taxon>
    </lineage>
</organism>
<name>A0A919RIQ1_9ACTN</name>